<dbReference type="Gene3D" id="3.40.630.30">
    <property type="match status" value="1"/>
</dbReference>
<dbReference type="GO" id="GO:0016747">
    <property type="term" value="F:acyltransferase activity, transferring groups other than amino-acyl groups"/>
    <property type="evidence" value="ECO:0007669"/>
    <property type="project" value="InterPro"/>
</dbReference>
<gene>
    <name evidence="2" type="ORF">SAMN05518846_11736</name>
</gene>
<evidence type="ECO:0000313" key="2">
    <source>
        <dbReference type="EMBL" id="SFK65676.1"/>
    </source>
</evidence>
<evidence type="ECO:0000259" key="1">
    <source>
        <dbReference type="PROSITE" id="PS51186"/>
    </source>
</evidence>
<sequence length="175" mass="19723">MATIADGKEYGLEVREVSGLDEEDLDQVKQLFLEYGHSLDIDLSFQDFEAEYKALPGKYGPPDGVLLLAKVDGQAAGCIALRRIGEGICEMKRLYVRDSFRGLKIGKILIQAILEKASELHYDVMRLDTLPTMAKAQALYHSFGFYHIEPYVFNPIEGAVFMEVKLNEDDRKADQ</sequence>
<keyword evidence="2" id="KW-0689">Ribosomal protein</keyword>
<dbReference type="EMBL" id="FORT01000017">
    <property type="protein sequence ID" value="SFK65676.1"/>
    <property type="molecule type" value="Genomic_DNA"/>
</dbReference>
<protein>
    <submittedName>
        <fullName evidence="2">Ribosomal protein S18 acetylase RimI</fullName>
    </submittedName>
</protein>
<dbReference type="RefSeq" id="WP_092274453.1">
    <property type="nucleotide sequence ID" value="NZ_FORT01000017.1"/>
</dbReference>
<dbReference type="PROSITE" id="PS51186">
    <property type="entry name" value="GNAT"/>
    <property type="match status" value="1"/>
</dbReference>
<dbReference type="PANTHER" id="PTHR43305">
    <property type="entry name" value="FAMILY N-ACETYLTRANSFERASE, PUTATIVE (AFU_ORTHOLOGUE AFUA_2G01380)-RELATED"/>
    <property type="match status" value="1"/>
</dbReference>
<evidence type="ECO:0000313" key="3">
    <source>
        <dbReference type="Proteomes" id="UP000198915"/>
    </source>
</evidence>
<keyword evidence="2" id="KW-0687">Ribonucleoprotein</keyword>
<keyword evidence="3" id="KW-1185">Reference proteome</keyword>
<dbReference type="AlphaFoldDB" id="A0A1I4BCE6"/>
<dbReference type="InterPro" id="IPR016181">
    <property type="entry name" value="Acyl_CoA_acyltransferase"/>
</dbReference>
<accession>A0A1I4BCE6</accession>
<dbReference type="Pfam" id="PF00583">
    <property type="entry name" value="Acetyltransf_1"/>
    <property type="match status" value="1"/>
</dbReference>
<dbReference type="InterPro" id="IPR052777">
    <property type="entry name" value="Acetyltransferase_Enz"/>
</dbReference>
<reference evidence="3" key="1">
    <citation type="submission" date="2016-10" db="EMBL/GenBank/DDBJ databases">
        <authorList>
            <person name="Varghese N."/>
            <person name="Submissions S."/>
        </authorList>
    </citation>
    <scope>NUCLEOTIDE SEQUENCE [LARGE SCALE GENOMIC DNA]</scope>
    <source>
        <strain evidence="3">OK042</strain>
    </source>
</reference>
<proteinExistence type="predicted"/>
<dbReference type="PANTHER" id="PTHR43305:SF1">
    <property type="entry name" value="FAMILY N-ACETYLTRANSFERASE, PUTATIVE (AFU_ORTHOLOGUE AFUA_2G01380)-RELATED"/>
    <property type="match status" value="1"/>
</dbReference>
<dbReference type="STRING" id="1884381.SAMN05518846_11736"/>
<dbReference type="CDD" id="cd04301">
    <property type="entry name" value="NAT_SF"/>
    <property type="match status" value="1"/>
</dbReference>
<organism evidence="2 3">
    <name type="scientific">Brevibacillus centrosporus</name>
    <dbReference type="NCBI Taxonomy" id="54910"/>
    <lineage>
        <taxon>Bacteria</taxon>
        <taxon>Bacillati</taxon>
        <taxon>Bacillota</taxon>
        <taxon>Bacilli</taxon>
        <taxon>Bacillales</taxon>
        <taxon>Paenibacillaceae</taxon>
        <taxon>Brevibacillus</taxon>
    </lineage>
</organism>
<dbReference type="SUPFAM" id="SSF55729">
    <property type="entry name" value="Acyl-CoA N-acyltransferases (Nat)"/>
    <property type="match status" value="1"/>
</dbReference>
<dbReference type="Proteomes" id="UP000198915">
    <property type="component" value="Unassembled WGS sequence"/>
</dbReference>
<dbReference type="GO" id="GO:0005840">
    <property type="term" value="C:ribosome"/>
    <property type="evidence" value="ECO:0007669"/>
    <property type="project" value="UniProtKB-KW"/>
</dbReference>
<feature type="domain" description="N-acetyltransferase" evidence="1">
    <location>
        <begin position="15"/>
        <end position="167"/>
    </location>
</feature>
<dbReference type="InterPro" id="IPR000182">
    <property type="entry name" value="GNAT_dom"/>
</dbReference>
<name>A0A1I4BCE6_9BACL</name>